<name>A0ABW0IXR0_9HYPH</name>
<proteinExistence type="predicted"/>
<comment type="caution">
    <text evidence="1">The sequence shown here is derived from an EMBL/GenBank/DDBJ whole genome shotgun (WGS) entry which is preliminary data.</text>
</comment>
<accession>A0ABW0IXR0</accession>
<dbReference type="Gene3D" id="2.40.10.270">
    <property type="entry name" value="Bacteriophage SPP1 head-tail adaptor protein"/>
    <property type="match status" value="1"/>
</dbReference>
<sequence>MLSAGQRNHRIRFERRAAAADDGYGNVREAYAALFDCWAGFRPKFGREQLAAGRLEATLQGALTVLAFGATKGVTAADRVVFLTGPYAGKACQIRSIVPTPDAREIEFLLEEGSAT</sequence>
<keyword evidence="2" id="KW-1185">Reference proteome</keyword>
<dbReference type="Proteomes" id="UP001596053">
    <property type="component" value="Unassembled WGS sequence"/>
</dbReference>
<dbReference type="InterPro" id="IPR038666">
    <property type="entry name" value="SSP1_head-tail_sf"/>
</dbReference>
<protein>
    <submittedName>
        <fullName evidence="1">Head-tail adaptor protein</fullName>
    </submittedName>
</protein>
<gene>
    <name evidence="1" type="ORF">ACFPOB_26165</name>
</gene>
<organism evidence="1 2">
    <name type="scientific">Bosea eneae</name>
    <dbReference type="NCBI Taxonomy" id="151454"/>
    <lineage>
        <taxon>Bacteria</taxon>
        <taxon>Pseudomonadati</taxon>
        <taxon>Pseudomonadota</taxon>
        <taxon>Alphaproteobacteria</taxon>
        <taxon>Hyphomicrobiales</taxon>
        <taxon>Boseaceae</taxon>
        <taxon>Bosea</taxon>
    </lineage>
</organism>
<evidence type="ECO:0000313" key="2">
    <source>
        <dbReference type="Proteomes" id="UP001596053"/>
    </source>
</evidence>
<evidence type="ECO:0000313" key="1">
    <source>
        <dbReference type="EMBL" id="MFC5423039.1"/>
    </source>
</evidence>
<dbReference type="RefSeq" id="WP_377801233.1">
    <property type="nucleotide sequence ID" value="NZ_JBHSLW010000056.1"/>
</dbReference>
<dbReference type="InterPro" id="IPR008767">
    <property type="entry name" value="Phage_SPP1_head-tail_adaptor"/>
</dbReference>
<dbReference type="EMBL" id="JBHSLW010000056">
    <property type="protein sequence ID" value="MFC5423039.1"/>
    <property type="molecule type" value="Genomic_DNA"/>
</dbReference>
<reference evidence="2" key="1">
    <citation type="journal article" date="2019" name="Int. J. Syst. Evol. Microbiol.">
        <title>The Global Catalogue of Microorganisms (GCM) 10K type strain sequencing project: providing services to taxonomists for standard genome sequencing and annotation.</title>
        <authorList>
            <consortium name="The Broad Institute Genomics Platform"/>
            <consortium name="The Broad Institute Genome Sequencing Center for Infectious Disease"/>
            <person name="Wu L."/>
            <person name="Ma J."/>
        </authorList>
    </citation>
    <scope>NUCLEOTIDE SEQUENCE [LARGE SCALE GENOMIC DNA]</scope>
    <source>
        <strain evidence="2">NCAIM B.01391</strain>
    </source>
</reference>
<dbReference type="Pfam" id="PF05521">
    <property type="entry name" value="Phage_HCP"/>
    <property type="match status" value="1"/>
</dbReference>